<organism evidence="2 3">
    <name type="scientific">Oikopleura dioica</name>
    <name type="common">Tunicate</name>
    <dbReference type="NCBI Taxonomy" id="34765"/>
    <lineage>
        <taxon>Eukaryota</taxon>
        <taxon>Metazoa</taxon>
        <taxon>Chordata</taxon>
        <taxon>Tunicata</taxon>
        <taxon>Appendicularia</taxon>
        <taxon>Copelata</taxon>
        <taxon>Oikopleuridae</taxon>
        <taxon>Oikopleura</taxon>
    </lineage>
</organism>
<dbReference type="PANTHER" id="PTHR46585:SF1">
    <property type="entry name" value="CHROMO DOMAIN-CONTAINING PROTEIN"/>
    <property type="match status" value="1"/>
</dbReference>
<evidence type="ECO:0000313" key="2">
    <source>
        <dbReference type="EMBL" id="CAG5104171.1"/>
    </source>
</evidence>
<sequence length="137" mass="15406">MKRRNEVLSRHKPLVKKFRRNPVIATGLYTCLYADTIEAYKNDATVNSGYPYILVVVDGLSRQSFVRPMKTKSSAECAQLLGDIFSTLDLPGHTMFMTDQGNEFKGEVALLLDDWNMTPVKLTGVKAALAERFKCVE</sequence>
<dbReference type="SUPFAM" id="SSF53098">
    <property type="entry name" value="Ribonuclease H-like"/>
    <property type="match status" value="1"/>
</dbReference>
<evidence type="ECO:0000313" key="3">
    <source>
        <dbReference type="Proteomes" id="UP001158576"/>
    </source>
</evidence>
<name>A0ABN7SLY1_OIKDI</name>
<dbReference type="InterPro" id="IPR036397">
    <property type="entry name" value="RNaseH_sf"/>
</dbReference>
<dbReference type="InterPro" id="IPR001584">
    <property type="entry name" value="Integrase_cat-core"/>
</dbReference>
<protein>
    <submittedName>
        <fullName evidence="2">Oidioi.mRNA.OKI2018_I69.chr1.g1127.t1.cds</fullName>
    </submittedName>
</protein>
<dbReference type="PROSITE" id="PS50994">
    <property type="entry name" value="INTEGRASE"/>
    <property type="match status" value="1"/>
</dbReference>
<dbReference type="EMBL" id="OU015566">
    <property type="protein sequence ID" value="CAG5104171.1"/>
    <property type="molecule type" value="Genomic_DNA"/>
</dbReference>
<dbReference type="InterPro" id="IPR012337">
    <property type="entry name" value="RNaseH-like_sf"/>
</dbReference>
<dbReference type="Proteomes" id="UP001158576">
    <property type="component" value="Chromosome 1"/>
</dbReference>
<feature type="domain" description="Integrase catalytic" evidence="1">
    <location>
        <begin position="18"/>
        <end position="137"/>
    </location>
</feature>
<reference evidence="2 3" key="1">
    <citation type="submission" date="2021-04" db="EMBL/GenBank/DDBJ databases">
        <authorList>
            <person name="Bliznina A."/>
        </authorList>
    </citation>
    <scope>NUCLEOTIDE SEQUENCE [LARGE SCALE GENOMIC DNA]</scope>
</reference>
<gene>
    <name evidence="2" type="ORF">OKIOD_LOCUS9892</name>
</gene>
<dbReference type="Gene3D" id="3.30.420.10">
    <property type="entry name" value="Ribonuclease H-like superfamily/Ribonuclease H"/>
    <property type="match status" value="1"/>
</dbReference>
<accession>A0ABN7SLY1</accession>
<proteinExistence type="predicted"/>
<evidence type="ECO:0000259" key="1">
    <source>
        <dbReference type="PROSITE" id="PS50994"/>
    </source>
</evidence>
<dbReference type="PANTHER" id="PTHR46585">
    <property type="entry name" value="INTEGRASE CORE DOMAIN CONTAINING PROTEIN"/>
    <property type="match status" value="1"/>
</dbReference>
<keyword evidence="3" id="KW-1185">Reference proteome</keyword>